<evidence type="ECO:0000259" key="1">
    <source>
        <dbReference type="Pfam" id="PF00462"/>
    </source>
</evidence>
<reference evidence="2 3" key="1">
    <citation type="submission" date="2015-09" db="EMBL/GenBank/DDBJ databases">
        <title>Genome Sequences of Mycobacterium immunogenum Isolates, Recuperated from a Chloraminated Drinking Water Distribution System Simulator Subjected to Episodes of Nitrification.</title>
        <authorList>
            <person name="Gomez-Alvarez V."/>
            <person name="Revetta R.P."/>
        </authorList>
    </citation>
    <scope>NUCLEOTIDE SEQUENCE [LARGE SCALE GENOMIC DNA]</scope>
    <source>
        <strain evidence="2 3">H008</strain>
    </source>
</reference>
<evidence type="ECO:0000313" key="2">
    <source>
        <dbReference type="EMBL" id="KPG14258.1"/>
    </source>
</evidence>
<comment type="caution">
    <text evidence="2">The sequence shown here is derived from an EMBL/GenBank/DDBJ whole genome shotgun (WGS) entry which is preliminary data.</text>
</comment>
<dbReference type="EMBL" id="LJFO01000003">
    <property type="protein sequence ID" value="KPG14258.1"/>
    <property type="molecule type" value="Genomic_DNA"/>
</dbReference>
<dbReference type="AlphaFoldDB" id="A0A7V8LQZ5"/>
<accession>A0A7V8LQZ5</accession>
<dbReference type="Pfam" id="PF00462">
    <property type="entry name" value="Glutaredoxin"/>
    <property type="match status" value="1"/>
</dbReference>
<dbReference type="RefSeq" id="WP_054491355.1">
    <property type="nucleotide sequence ID" value="NZ_LJFO01000003.1"/>
</dbReference>
<gene>
    <name evidence="2" type="ORF">AN908_06620</name>
</gene>
<evidence type="ECO:0000313" key="3">
    <source>
        <dbReference type="Proteomes" id="UP000037843"/>
    </source>
</evidence>
<protein>
    <recommendedName>
        <fullName evidence="1">Glutaredoxin domain-containing protein</fullName>
    </recommendedName>
</protein>
<dbReference type="InterPro" id="IPR036249">
    <property type="entry name" value="Thioredoxin-like_sf"/>
</dbReference>
<organism evidence="2 3">
    <name type="scientific">Mycobacteroides immunogenum</name>
    <dbReference type="NCBI Taxonomy" id="83262"/>
    <lineage>
        <taxon>Bacteria</taxon>
        <taxon>Bacillati</taxon>
        <taxon>Actinomycetota</taxon>
        <taxon>Actinomycetes</taxon>
        <taxon>Mycobacteriales</taxon>
        <taxon>Mycobacteriaceae</taxon>
        <taxon>Mycobacteroides</taxon>
    </lineage>
</organism>
<dbReference type="InterPro" id="IPR002109">
    <property type="entry name" value="Glutaredoxin"/>
</dbReference>
<feature type="domain" description="Glutaredoxin" evidence="1">
    <location>
        <begin position="12"/>
        <end position="57"/>
    </location>
</feature>
<dbReference type="Gene3D" id="3.40.30.10">
    <property type="entry name" value="Glutaredoxin"/>
    <property type="match status" value="1"/>
</dbReference>
<name>A0A7V8LQZ5_9MYCO</name>
<proteinExistence type="predicted"/>
<dbReference type="SUPFAM" id="SSF52833">
    <property type="entry name" value="Thioredoxin-like"/>
    <property type="match status" value="1"/>
</dbReference>
<dbReference type="Proteomes" id="UP000037843">
    <property type="component" value="Unassembled WGS sequence"/>
</dbReference>
<sequence>MLVEVYTPKDVPCHKCAVTKSRLEKAGVSFSEIVVDDELAAVLRSEGFSSFPVVKVDMGDGATWSWCDFRFENIRRLQDLFLKAA</sequence>